<dbReference type="InterPro" id="IPR014746">
    <property type="entry name" value="Gln_synth/guanido_kin_cat_dom"/>
</dbReference>
<dbReference type="NCBIfam" id="TIGR02050">
    <property type="entry name" value="gshA_cyan_rel"/>
    <property type="match status" value="1"/>
</dbReference>
<dbReference type="Proteomes" id="UP001299970">
    <property type="component" value="Unassembled WGS sequence"/>
</dbReference>
<dbReference type="EMBL" id="JAKXMK010000038">
    <property type="protein sequence ID" value="MCH6170933.1"/>
    <property type="molecule type" value="Genomic_DNA"/>
</dbReference>
<evidence type="ECO:0000256" key="1">
    <source>
        <dbReference type="ARBA" id="ARBA00022598"/>
    </source>
</evidence>
<evidence type="ECO:0000256" key="5">
    <source>
        <dbReference type="HAMAP-Rule" id="MF_01609"/>
    </source>
</evidence>
<dbReference type="PANTHER" id="PTHR36510:SF1">
    <property type="entry name" value="GLUTAMATE--CYSTEINE LIGASE 2-RELATED"/>
    <property type="match status" value="1"/>
</dbReference>
<comment type="similarity">
    <text evidence="5">Belongs to the glutamate--cysteine ligase type 2 family. YbdK subfamily.</text>
</comment>
<sequence length="360" mass="39429">MRTFGVEEEFLLVDGRDGRPRASASAVLGVAGERSGGRVAAELKLEQVEVETDPCKSLDELAAQIRAARCRMAASAHAMGVEIAALGTSPLPVDASLTPSRRYERMAERFGLTIHEQLTCGCHVHVAVDSDEEGVAVLDRIRPWLAPLLAMSANSPFWQGRDSKYASFRSQVWARQPSAGPTEPFGSARAYQETVRAMIDSDVLLDPGMIYFDARLSDRYPTVEVRVSDVCLHADDAVLVAAVCRALVETAVREWRVGRPVWQIRTELLRLAMWRAGRSGLETELIDPRRFRPAPAVAVLDALLAHVRPALEDAGEQAVVGDLRAELVRRGTGSRIQRAAYARAGRLEDVVADVVRRTVA</sequence>
<proteinExistence type="inferred from homology"/>
<accession>A0ABS9TRD5</accession>
<evidence type="ECO:0000256" key="4">
    <source>
        <dbReference type="ARBA" id="ARBA00048819"/>
    </source>
</evidence>
<name>A0ABS9TRD5_9PSEU</name>
<keyword evidence="2 5" id="KW-0547">Nucleotide-binding</keyword>
<dbReference type="InterPro" id="IPR006336">
    <property type="entry name" value="GCS2"/>
</dbReference>
<evidence type="ECO:0000313" key="6">
    <source>
        <dbReference type="EMBL" id="MCH6170933.1"/>
    </source>
</evidence>
<evidence type="ECO:0000313" key="7">
    <source>
        <dbReference type="Proteomes" id="UP001299970"/>
    </source>
</evidence>
<comment type="caution">
    <text evidence="6">The sequence shown here is derived from an EMBL/GenBank/DDBJ whole genome shotgun (WGS) entry which is preliminary data.</text>
</comment>
<evidence type="ECO:0000256" key="2">
    <source>
        <dbReference type="ARBA" id="ARBA00022741"/>
    </source>
</evidence>
<dbReference type="Pfam" id="PF04107">
    <property type="entry name" value="GCS2"/>
    <property type="match status" value="1"/>
</dbReference>
<keyword evidence="3 5" id="KW-0067">ATP-binding</keyword>
<dbReference type="PANTHER" id="PTHR36510">
    <property type="entry name" value="GLUTAMATE--CYSTEINE LIGASE 2-RELATED"/>
    <property type="match status" value="1"/>
</dbReference>
<dbReference type="HAMAP" id="MF_01609">
    <property type="entry name" value="Glu_cys_ligase_2"/>
    <property type="match status" value="1"/>
</dbReference>
<dbReference type="InterPro" id="IPR050141">
    <property type="entry name" value="GCL_type2/YbdK_subfam"/>
</dbReference>
<reference evidence="6 7" key="1">
    <citation type="submission" date="2022-03" db="EMBL/GenBank/DDBJ databases">
        <title>Pseudonocardia alaer sp. nov., a novel actinomycete isolated from reed forest soil.</title>
        <authorList>
            <person name="Wang L."/>
        </authorList>
    </citation>
    <scope>NUCLEOTIDE SEQUENCE [LARGE SCALE GENOMIC DNA]</scope>
    <source>
        <strain evidence="6 7">Y-16303</strain>
    </source>
</reference>
<gene>
    <name evidence="6" type="ORF">MMF94_34970</name>
</gene>
<dbReference type="NCBIfam" id="NF010041">
    <property type="entry name" value="PRK13517.1-1"/>
    <property type="match status" value="1"/>
</dbReference>
<keyword evidence="1 5" id="KW-0436">Ligase</keyword>
<dbReference type="RefSeq" id="WP_241041743.1">
    <property type="nucleotide sequence ID" value="NZ_BAAAJF010000029.1"/>
</dbReference>
<dbReference type="GO" id="GO:0016874">
    <property type="term" value="F:ligase activity"/>
    <property type="evidence" value="ECO:0007669"/>
    <property type="project" value="UniProtKB-KW"/>
</dbReference>
<evidence type="ECO:0000256" key="3">
    <source>
        <dbReference type="ARBA" id="ARBA00022840"/>
    </source>
</evidence>
<comment type="function">
    <text evidence="5">ATP-dependent carboxylate-amine ligase which exhibits weak glutamate--cysteine ligase activity.</text>
</comment>
<comment type="catalytic activity">
    <reaction evidence="4 5">
        <text>L-cysteine + L-glutamate + ATP = gamma-L-glutamyl-L-cysteine + ADP + phosphate + H(+)</text>
        <dbReference type="Rhea" id="RHEA:13285"/>
        <dbReference type="ChEBI" id="CHEBI:15378"/>
        <dbReference type="ChEBI" id="CHEBI:29985"/>
        <dbReference type="ChEBI" id="CHEBI:30616"/>
        <dbReference type="ChEBI" id="CHEBI:35235"/>
        <dbReference type="ChEBI" id="CHEBI:43474"/>
        <dbReference type="ChEBI" id="CHEBI:58173"/>
        <dbReference type="ChEBI" id="CHEBI:456216"/>
        <dbReference type="EC" id="6.3.2.2"/>
    </reaction>
</comment>
<organism evidence="6 7">
    <name type="scientific">Pseudonocardia alaniniphila</name>
    <dbReference type="NCBI Taxonomy" id="75291"/>
    <lineage>
        <taxon>Bacteria</taxon>
        <taxon>Bacillati</taxon>
        <taxon>Actinomycetota</taxon>
        <taxon>Actinomycetes</taxon>
        <taxon>Pseudonocardiales</taxon>
        <taxon>Pseudonocardiaceae</taxon>
        <taxon>Pseudonocardia</taxon>
    </lineage>
</organism>
<dbReference type="EC" id="6.3.2.2" evidence="5"/>
<dbReference type="Gene3D" id="3.30.590.20">
    <property type="match status" value="1"/>
</dbReference>
<keyword evidence="7" id="KW-1185">Reference proteome</keyword>
<dbReference type="SUPFAM" id="SSF55931">
    <property type="entry name" value="Glutamine synthetase/guanido kinase"/>
    <property type="match status" value="1"/>
</dbReference>
<protein>
    <recommendedName>
        <fullName evidence="5">Putative glutamate--cysteine ligase 2</fullName>
        <ecNumber evidence="5">6.3.2.2</ecNumber>
    </recommendedName>
    <alternativeName>
        <fullName evidence="5">Gamma-glutamylcysteine synthetase 2</fullName>
        <shortName evidence="5">GCS 2</shortName>
        <shortName evidence="5">Gamma-GCS 2</shortName>
    </alternativeName>
</protein>
<dbReference type="InterPro" id="IPR011793">
    <property type="entry name" value="YbdK"/>
</dbReference>